<feature type="transmembrane region" description="Helical" evidence="12">
    <location>
        <begin position="168"/>
        <end position="191"/>
    </location>
</feature>
<dbReference type="SUPFAM" id="SSF103473">
    <property type="entry name" value="MFS general substrate transporter"/>
    <property type="match status" value="1"/>
</dbReference>
<feature type="transmembrane region" description="Helical" evidence="12">
    <location>
        <begin position="325"/>
        <end position="342"/>
    </location>
</feature>
<dbReference type="InterPro" id="IPR036259">
    <property type="entry name" value="MFS_trans_sf"/>
</dbReference>
<organism evidence="14 15">
    <name type="scientific">Helcobacillus massiliensis</name>
    <dbReference type="NCBI Taxonomy" id="521392"/>
    <lineage>
        <taxon>Bacteria</taxon>
        <taxon>Bacillati</taxon>
        <taxon>Actinomycetota</taxon>
        <taxon>Actinomycetes</taxon>
        <taxon>Micrococcales</taxon>
        <taxon>Dermabacteraceae</taxon>
        <taxon>Helcobacillus</taxon>
    </lineage>
</organism>
<comment type="subcellular location">
    <subcellularLocation>
        <location evidence="1">Cell membrane</location>
        <topology evidence="1">Multi-pass membrane protein</topology>
    </subcellularLocation>
</comment>
<dbReference type="GO" id="GO:0015293">
    <property type="term" value="F:symporter activity"/>
    <property type="evidence" value="ECO:0007669"/>
    <property type="project" value="UniProtKB-KW"/>
</dbReference>
<dbReference type="PROSITE" id="PS50850">
    <property type="entry name" value="MFS"/>
    <property type="match status" value="1"/>
</dbReference>
<comment type="similarity">
    <text evidence="2">Belongs to the major facilitator superfamily. Metabolite:H+ Symporter (MHS) family (TC 2.A.1.6) family.</text>
</comment>
<dbReference type="InterPro" id="IPR020846">
    <property type="entry name" value="MFS_dom"/>
</dbReference>
<dbReference type="AlphaFoldDB" id="A0A839QSQ7"/>
<evidence type="ECO:0000256" key="10">
    <source>
        <dbReference type="ARBA" id="ARBA00039918"/>
    </source>
</evidence>
<gene>
    <name evidence="14" type="ORF">FHX50_000936</name>
</gene>
<dbReference type="GO" id="GO:0005886">
    <property type="term" value="C:plasma membrane"/>
    <property type="evidence" value="ECO:0007669"/>
    <property type="project" value="UniProtKB-SubCell"/>
</dbReference>
<dbReference type="InterPro" id="IPR005829">
    <property type="entry name" value="Sugar_transporter_CS"/>
</dbReference>
<evidence type="ECO:0000256" key="6">
    <source>
        <dbReference type="ARBA" id="ARBA00022847"/>
    </source>
</evidence>
<dbReference type="PROSITE" id="PS00217">
    <property type="entry name" value="SUGAR_TRANSPORT_2"/>
    <property type="match status" value="1"/>
</dbReference>
<evidence type="ECO:0000256" key="1">
    <source>
        <dbReference type="ARBA" id="ARBA00004651"/>
    </source>
</evidence>
<feature type="transmembrane region" description="Helical" evidence="12">
    <location>
        <begin position="103"/>
        <end position="121"/>
    </location>
</feature>
<evidence type="ECO:0000313" key="14">
    <source>
        <dbReference type="EMBL" id="MBB3022688.1"/>
    </source>
</evidence>
<dbReference type="PANTHER" id="PTHR43528:SF1">
    <property type="entry name" value="ALPHA-KETOGLUTARATE PERMEASE"/>
    <property type="match status" value="1"/>
</dbReference>
<evidence type="ECO:0000313" key="15">
    <source>
        <dbReference type="Proteomes" id="UP000568050"/>
    </source>
</evidence>
<keyword evidence="4" id="KW-1003">Cell membrane</keyword>
<dbReference type="Gene3D" id="1.20.1250.20">
    <property type="entry name" value="MFS general substrate transporter like domains"/>
    <property type="match status" value="2"/>
</dbReference>
<feature type="region of interest" description="Disordered" evidence="11">
    <location>
        <begin position="1"/>
        <end position="22"/>
    </location>
</feature>
<evidence type="ECO:0000256" key="3">
    <source>
        <dbReference type="ARBA" id="ARBA00022448"/>
    </source>
</evidence>
<evidence type="ECO:0000256" key="9">
    <source>
        <dbReference type="ARBA" id="ARBA00037295"/>
    </source>
</evidence>
<comment type="caution">
    <text evidence="14">The sequence shown here is derived from an EMBL/GenBank/DDBJ whole genome shotgun (WGS) entry which is preliminary data.</text>
</comment>
<evidence type="ECO:0000256" key="2">
    <source>
        <dbReference type="ARBA" id="ARBA00008240"/>
    </source>
</evidence>
<keyword evidence="7 12" id="KW-1133">Transmembrane helix</keyword>
<dbReference type="RefSeq" id="WP_183374930.1">
    <property type="nucleotide sequence ID" value="NZ_CBCSFZ010000004.1"/>
</dbReference>
<protein>
    <recommendedName>
        <fullName evidence="10">Putative proline/betaine transporter</fullName>
    </recommendedName>
</protein>
<dbReference type="InterPro" id="IPR051084">
    <property type="entry name" value="H+-coupled_symporters"/>
</dbReference>
<feature type="transmembrane region" description="Helical" evidence="12">
    <location>
        <begin position="203"/>
        <end position="222"/>
    </location>
</feature>
<evidence type="ECO:0000259" key="13">
    <source>
        <dbReference type="PROSITE" id="PS50850"/>
    </source>
</evidence>
<feature type="transmembrane region" description="Helical" evidence="12">
    <location>
        <begin position="348"/>
        <end position="366"/>
    </location>
</feature>
<feature type="domain" description="Major facilitator superfamily (MFS) profile" evidence="13">
    <location>
        <begin position="31"/>
        <end position="436"/>
    </location>
</feature>
<feature type="transmembrane region" description="Helical" evidence="12">
    <location>
        <begin position="262"/>
        <end position="283"/>
    </location>
</feature>
<accession>A0A839QSQ7</accession>
<evidence type="ECO:0000256" key="12">
    <source>
        <dbReference type="SAM" id="Phobius"/>
    </source>
</evidence>
<evidence type="ECO:0000256" key="4">
    <source>
        <dbReference type="ARBA" id="ARBA00022475"/>
    </source>
</evidence>
<dbReference type="FunFam" id="1.20.1250.20:FF:000001">
    <property type="entry name" value="Dicarboxylate MFS transporter"/>
    <property type="match status" value="1"/>
</dbReference>
<proteinExistence type="inferred from homology"/>
<reference evidence="14 15" key="1">
    <citation type="submission" date="2020-08" db="EMBL/GenBank/DDBJ databases">
        <title>Sequencing the genomes of 1000 actinobacteria strains.</title>
        <authorList>
            <person name="Klenk H.-P."/>
        </authorList>
    </citation>
    <scope>NUCLEOTIDE SEQUENCE [LARGE SCALE GENOMIC DNA]</scope>
    <source>
        <strain evidence="14 15">DSM 23040</strain>
    </source>
</reference>
<keyword evidence="5 12" id="KW-0812">Transmembrane</keyword>
<dbReference type="Pfam" id="PF07690">
    <property type="entry name" value="MFS_1"/>
    <property type="match status" value="1"/>
</dbReference>
<name>A0A839QSQ7_9MICO</name>
<keyword evidence="15" id="KW-1185">Reference proteome</keyword>
<keyword evidence="8 12" id="KW-0472">Membrane</keyword>
<keyword evidence="6" id="KW-0769">Symport</keyword>
<feature type="transmembrane region" description="Helical" evidence="12">
    <location>
        <begin position="69"/>
        <end position="91"/>
    </location>
</feature>
<feature type="transmembrane region" description="Helical" evidence="12">
    <location>
        <begin position="414"/>
        <end position="432"/>
    </location>
</feature>
<keyword evidence="3" id="KW-0813">Transport</keyword>
<comment type="function">
    <text evidence="9">May be a proton symporter involved in the uptake of osmolytes such as proline and glycine betaine.</text>
</comment>
<evidence type="ECO:0000256" key="8">
    <source>
        <dbReference type="ARBA" id="ARBA00023136"/>
    </source>
</evidence>
<dbReference type="EMBL" id="JACHWP010000001">
    <property type="protein sequence ID" value="MBB3022688.1"/>
    <property type="molecule type" value="Genomic_DNA"/>
</dbReference>
<dbReference type="PANTHER" id="PTHR43528">
    <property type="entry name" value="ALPHA-KETOGLUTARATE PERMEASE"/>
    <property type="match status" value="1"/>
</dbReference>
<sequence>MREQSTPPNGSHTAASVGAAEPAAKQSSMKTILGTGVGNGLEWFDWNIYASFAVYFSAQAFNDDDPTSAFLQTMAIFAVGFVARPFGGFVFGWIGDRIGRKHALTVAVLAASFGSLLIAALPTYDQVGVWSSVILLVARLVQGLAHGGELPSAQTYLAEHSPREHRGLWASSIYVTGTIGLLAGLLLGLILSSILTESQMNAWGWRIPFAIGAVLGLMALWIRSSMEESDVFEEEQQRQQQEEAKVNVLVALWQDRSRALRVIFMTAGLTVAYYIWSVSIAALAKQNLGYTDQEAFLASMIGNIALILALPVWGALSDRIGRRPCAIGGLLGTAVLYIPLILLIQGEFWQLVVAIVVQLVLLAGMLSHAPAMYAEMFSTGNRASGFGIPYAIAIALFGGTAPYLNTWVGDQIQFGVYVVALLVISCAVMAFMPETKGKDLAHDTPRSRHP</sequence>
<dbReference type="Proteomes" id="UP000568050">
    <property type="component" value="Unassembled WGS sequence"/>
</dbReference>
<feature type="transmembrane region" description="Helical" evidence="12">
    <location>
        <begin position="295"/>
        <end position="313"/>
    </location>
</feature>
<dbReference type="InterPro" id="IPR011701">
    <property type="entry name" value="MFS"/>
</dbReference>
<feature type="compositionally biased region" description="Polar residues" evidence="11">
    <location>
        <begin position="1"/>
        <end position="14"/>
    </location>
</feature>
<evidence type="ECO:0000256" key="7">
    <source>
        <dbReference type="ARBA" id="ARBA00022989"/>
    </source>
</evidence>
<evidence type="ECO:0000256" key="5">
    <source>
        <dbReference type="ARBA" id="ARBA00022692"/>
    </source>
</evidence>
<evidence type="ECO:0000256" key="11">
    <source>
        <dbReference type="SAM" id="MobiDB-lite"/>
    </source>
</evidence>
<feature type="transmembrane region" description="Helical" evidence="12">
    <location>
        <begin position="387"/>
        <end position="408"/>
    </location>
</feature>